<reference evidence="2 3" key="1">
    <citation type="submission" date="2019-11" db="EMBL/GenBank/DDBJ databases">
        <title>Complete genome sequence of Spiroplasma tabanidicola TAUS-1 (DSM 22603).</title>
        <authorList>
            <person name="Huang C.-T."/>
            <person name="Lin Y.-C."/>
            <person name="Kuo C.-H."/>
        </authorList>
    </citation>
    <scope>NUCLEOTIDE SEQUENCE [LARGE SCALE GENOMIC DNA]</scope>
    <source>
        <strain evidence="2 3">TAUS-1</strain>
    </source>
</reference>
<organism evidence="2 3">
    <name type="scientific">Spiroplasma tabanidicola</name>
    <dbReference type="NCBI Taxonomy" id="324079"/>
    <lineage>
        <taxon>Bacteria</taxon>
        <taxon>Bacillati</taxon>
        <taxon>Mycoplasmatota</taxon>
        <taxon>Mollicutes</taxon>
        <taxon>Entomoplasmatales</taxon>
        <taxon>Spiroplasmataceae</taxon>
        <taxon>Spiroplasma</taxon>
    </lineage>
</organism>
<feature type="region of interest" description="Disordered" evidence="1">
    <location>
        <begin position="144"/>
        <end position="164"/>
    </location>
</feature>
<sequence>MLKKDIELKKTIKIDEVFNCDSINNFNHALLKKINKIKVLGALKYQETIKCLKVEAKIITDIDLIDARDGKLINIKNEEYDWNDEYFFEEINNDQVNVVLGAEFDILEYAIEQIVLNIPINFTNNYGKISFVGKDFTFMSEEEYQQEQEKKQDPRWDKLKEFKF</sequence>
<dbReference type="AlphaFoldDB" id="A0A6I6CDW8"/>
<evidence type="ECO:0008006" key="4">
    <source>
        <dbReference type="Google" id="ProtNLM"/>
    </source>
</evidence>
<gene>
    <name evidence="2" type="ORF">STABA_v1c08080</name>
</gene>
<dbReference type="RefSeq" id="WP_156006846.1">
    <property type="nucleotide sequence ID" value="NZ_CP046276.1"/>
</dbReference>
<evidence type="ECO:0000313" key="2">
    <source>
        <dbReference type="EMBL" id="QGS52164.1"/>
    </source>
</evidence>
<dbReference type="KEGG" id="stab:STABA_v1c08080"/>
<protein>
    <recommendedName>
        <fullName evidence="4">DUF177 domain-containing protein</fullName>
    </recommendedName>
</protein>
<dbReference type="Pfam" id="PF02620">
    <property type="entry name" value="YceD"/>
    <property type="match status" value="1"/>
</dbReference>
<proteinExistence type="predicted"/>
<evidence type="ECO:0000256" key="1">
    <source>
        <dbReference type="SAM" id="MobiDB-lite"/>
    </source>
</evidence>
<name>A0A6I6CDW8_9MOLU</name>
<dbReference type="EMBL" id="CP046276">
    <property type="protein sequence ID" value="QGS52164.1"/>
    <property type="molecule type" value="Genomic_DNA"/>
</dbReference>
<feature type="compositionally biased region" description="Basic and acidic residues" evidence="1">
    <location>
        <begin position="147"/>
        <end position="164"/>
    </location>
</feature>
<dbReference type="Proteomes" id="UP000424468">
    <property type="component" value="Chromosome"/>
</dbReference>
<dbReference type="OrthoDB" id="398678at2"/>
<keyword evidence="3" id="KW-1185">Reference proteome</keyword>
<accession>A0A6I6CDW8</accession>
<evidence type="ECO:0000313" key="3">
    <source>
        <dbReference type="Proteomes" id="UP000424468"/>
    </source>
</evidence>
<dbReference type="InterPro" id="IPR003772">
    <property type="entry name" value="YceD"/>
</dbReference>